<evidence type="ECO:0000256" key="1">
    <source>
        <dbReference type="PROSITE-ProRule" id="PRU00325"/>
    </source>
</evidence>
<evidence type="ECO:0000313" key="3">
    <source>
        <dbReference type="EMBL" id="KAK8916168.1"/>
    </source>
</evidence>
<evidence type="ECO:0000313" key="4">
    <source>
        <dbReference type="Proteomes" id="UP001418222"/>
    </source>
</evidence>
<keyword evidence="1" id="KW-0863">Zinc-finger</keyword>
<gene>
    <name evidence="3" type="ORF">KSP39_PZI023119</name>
</gene>
<dbReference type="Pfam" id="PF04434">
    <property type="entry name" value="SWIM"/>
    <property type="match status" value="1"/>
</dbReference>
<keyword evidence="4" id="KW-1185">Reference proteome</keyword>
<dbReference type="Proteomes" id="UP001418222">
    <property type="component" value="Unassembled WGS sequence"/>
</dbReference>
<keyword evidence="1" id="KW-0862">Zinc</keyword>
<dbReference type="PROSITE" id="PS50966">
    <property type="entry name" value="ZF_SWIM"/>
    <property type="match status" value="1"/>
</dbReference>
<evidence type="ECO:0000259" key="2">
    <source>
        <dbReference type="PROSITE" id="PS50966"/>
    </source>
</evidence>
<feature type="domain" description="SWIM-type" evidence="2">
    <location>
        <begin position="93"/>
        <end position="127"/>
    </location>
</feature>
<organism evidence="3 4">
    <name type="scientific">Platanthera zijinensis</name>
    <dbReference type="NCBI Taxonomy" id="2320716"/>
    <lineage>
        <taxon>Eukaryota</taxon>
        <taxon>Viridiplantae</taxon>
        <taxon>Streptophyta</taxon>
        <taxon>Embryophyta</taxon>
        <taxon>Tracheophyta</taxon>
        <taxon>Spermatophyta</taxon>
        <taxon>Magnoliopsida</taxon>
        <taxon>Liliopsida</taxon>
        <taxon>Asparagales</taxon>
        <taxon>Orchidaceae</taxon>
        <taxon>Orchidoideae</taxon>
        <taxon>Orchideae</taxon>
        <taxon>Orchidinae</taxon>
        <taxon>Platanthera</taxon>
    </lineage>
</organism>
<keyword evidence="1" id="KW-0479">Metal-binding</keyword>
<dbReference type="InterPro" id="IPR007527">
    <property type="entry name" value="Znf_SWIM"/>
</dbReference>
<reference evidence="3 4" key="1">
    <citation type="journal article" date="2022" name="Nat. Plants">
        <title>Genomes of leafy and leafless Platanthera orchids illuminate the evolution of mycoheterotrophy.</title>
        <authorList>
            <person name="Li M.H."/>
            <person name="Liu K.W."/>
            <person name="Li Z."/>
            <person name="Lu H.C."/>
            <person name="Ye Q.L."/>
            <person name="Zhang D."/>
            <person name="Wang J.Y."/>
            <person name="Li Y.F."/>
            <person name="Zhong Z.M."/>
            <person name="Liu X."/>
            <person name="Yu X."/>
            <person name="Liu D.K."/>
            <person name="Tu X.D."/>
            <person name="Liu B."/>
            <person name="Hao Y."/>
            <person name="Liao X.Y."/>
            <person name="Jiang Y.T."/>
            <person name="Sun W.H."/>
            <person name="Chen J."/>
            <person name="Chen Y.Q."/>
            <person name="Ai Y."/>
            <person name="Zhai J.W."/>
            <person name="Wu S.S."/>
            <person name="Zhou Z."/>
            <person name="Hsiao Y.Y."/>
            <person name="Wu W.L."/>
            <person name="Chen Y.Y."/>
            <person name="Lin Y.F."/>
            <person name="Hsu J.L."/>
            <person name="Li C.Y."/>
            <person name="Wang Z.W."/>
            <person name="Zhao X."/>
            <person name="Zhong W.Y."/>
            <person name="Ma X.K."/>
            <person name="Ma L."/>
            <person name="Huang J."/>
            <person name="Chen G.Z."/>
            <person name="Huang M.Z."/>
            <person name="Huang L."/>
            <person name="Peng D.H."/>
            <person name="Luo Y.B."/>
            <person name="Zou S.Q."/>
            <person name="Chen S.P."/>
            <person name="Lan S."/>
            <person name="Tsai W.C."/>
            <person name="Van de Peer Y."/>
            <person name="Liu Z.J."/>
        </authorList>
    </citation>
    <scope>NUCLEOTIDE SEQUENCE [LARGE SCALE GENOMIC DNA]</scope>
    <source>
        <strain evidence="3">Lor287</strain>
    </source>
</reference>
<name>A0AAP0FUE8_9ASPA</name>
<dbReference type="GO" id="GO:0008270">
    <property type="term" value="F:zinc ion binding"/>
    <property type="evidence" value="ECO:0007669"/>
    <property type="project" value="UniProtKB-KW"/>
</dbReference>
<comment type="caution">
    <text evidence="3">The sequence shown here is derived from an EMBL/GenBank/DDBJ whole genome shotgun (WGS) entry which is preliminary data.</text>
</comment>
<proteinExistence type="predicted"/>
<protein>
    <recommendedName>
        <fullName evidence="2">SWIM-type domain-containing protein</fullName>
    </recommendedName>
</protein>
<dbReference type="AlphaFoldDB" id="A0AAP0FUE8"/>
<accession>A0AAP0FUE8</accession>
<dbReference type="EMBL" id="JBBWWQ010000020">
    <property type="protein sequence ID" value="KAK8916168.1"/>
    <property type="molecule type" value="Genomic_DNA"/>
</dbReference>
<sequence>MTTNTSKSFNGVLKRARGLPIHALVSATYYHCIALFLKRGEDTLKWENDAVSRFVPKVMIMLGNREAAARNLCRPVQINRTEFSCYDDKNIAYCVLLTDDQCSCSCHSMILYHVPCAHMIASLASIRCSYEPLISDFYTISSYKNTYSGSFHGIPDSTG</sequence>